<comment type="caution">
    <text evidence="2">The sequence shown here is derived from an EMBL/GenBank/DDBJ whole genome shotgun (WGS) entry which is preliminary data.</text>
</comment>
<dbReference type="InterPro" id="IPR002645">
    <property type="entry name" value="STAS_dom"/>
</dbReference>
<dbReference type="Pfam" id="PF13466">
    <property type="entry name" value="STAS_2"/>
    <property type="match status" value="1"/>
</dbReference>
<keyword evidence="3" id="KW-1185">Reference proteome</keyword>
<dbReference type="InterPro" id="IPR052746">
    <property type="entry name" value="MlaB_ABC_Transporter"/>
</dbReference>
<dbReference type="InterPro" id="IPR058548">
    <property type="entry name" value="MlaB-like_STAS"/>
</dbReference>
<evidence type="ECO:0000313" key="3">
    <source>
        <dbReference type="Proteomes" id="UP001225906"/>
    </source>
</evidence>
<reference evidence="3" key="1">
    <citation type="journal article" date="2019" name="Int. J. Syst. Evol. Microbiol.">
        <title>The Global Catalogue of Microorganisms (GCM) 10K type strain sequencing project: providing services to taxonomists for standard genome sequencing and annotation.</title>
        <authorList>
            <consortium name="The Broad Institute Genomics Platform"/>
            <consortium name="The Broad Institute Genome Sequencing Center for Infectious Disease"/>
            <person name="Wu L."/>
            <person name="Ma J."/>
        </authorList>
    </citation>
    <scope>NUCLEOTIDE SEQUENCE [LARGE SCALE GENOMIC DNA]</scope>
    <source>
        <strain evidence="3">VKM B-3159</strain>
    </source>
</reference>
<dbReference type="EMBL" id="JAVCAP010000012">
    <property type="protein sequence ID" value="MDP8567343.1"/>
    <property type="molecule type" value="Genomic_DNA"/>
</dbReference>
<dbReference type="PROSITE" id="PS50801">
    <property type="entry name" value="STAS"/>
    <property type="match status" value="1"/>
</dbReference>
<dbReference type="SUPFAM" id="SSF52091">
    <property type="entry name" value="SpoIIaa-like"/>
    <property type="match status" value="1"/>
</dbReference>
<proteinExistence type="predicted"/>
<evidence type="ECO:0000259" key="1">
    <source>
        <dbReference type="PROSITE" id="PS50801"/>
    </source>
</evidence>
<dbReference type="PANTHER" id="PTHR35849:SF2">
    <property type="entry name" value="BLR2341 PROTEIN"/>
    <property type="match status" value="1"/>
</dbReference>
<dbReference type="Gene3D" id="3.30.750.24">
    <property type="entry name" value="STAS domain"/>
    <property type="match status" value="1"/>
</dbReference>
<dbReference type="Proteomes" id="UP001225906">
    <property type="component" value="Unassembled WGS sequence"/>
</dbReference>
<feature type="domain" description="STAS" evidence="1">
    <location>
        <begin position="1"/>
        <end position="107"/>
    </location>
</feature>
<accession>A0ABT9JS00</accession>
<dbReference type="RefSeq" id="WP_306389068.1">
    <property type="nucleotide sequence ID" value="NZ_JAVCAP010000012.1"/>
</dbReference>
<evidence type="ECO:0000313" key="2">
    <source>
        <dbReference type="EMBL" id="MDP8567343.1"/>
    </source>
</evidence>
<protein>
    <submittedName>
        <fullName evidence="2">STAS domain-containing protein</fullName>
    </submittedName>
</protein>
<dbReference type="CDD" id="cd07043">
    <property type="entry name" value="STAS_anti-anti-sigma_factors"/>
    <property type="match status" value="1"/>
</dbReference>
<dbReference type="InterPro" id="IPR036513">
    <property type="entry name" value="STAS_dom_sf"/>
</dbReference>
<name>A0ABT9JS00_9PROT</name>
<gene>
    <name evidence="2" type="ORF">Q9291_05740</name>
</gene>
<sequence length="107" mass="11160">MPVAVKSTKSLTKLDFSGELNIYTASETMDVVKAALKNALPIQLDLSEVSEVDAAGLQILMTIKLHSTLHGVAFNLIGCSEAVNELLGLADLAGFFGEPTVLSGIAA</sequence>
<organism evidence="2 3">
    <name type="scientific">Methylophilus aquaticus</name>
    <dbReference type="NCBI Taxonomy" id="1971610"/>
    <lineage>
        <taxon>Bacteria</taxon>
        <taxon>Pseudomonadati</taxon>
        <taxon>Pseudomonadota</taxon>
        <taxon>Betaproteobacteria</taxon>
        <taxon>Nitrosomonadales</taxon>
        <taxon>Methylophilaceae</taxon>
        <taxon>Methylophilus</taxon>
    </lineage>
</organism>
<dbReference type="PANTHER" id="PTHR35849">
    <property type="entry name" value="BLR2341 PROTEIN"/>
    <property type="match status" value="1"/>
</dbReference>